<dbReference type="Proteomes" id="UP001432060">
    <property type="component" value="Chromosome"/>
</dbReference>
<protein>
    <submittedName>
        <fullName evidence="1">Uncharacterized protein</fullName>
    </submittedName>
</protein>
<reference evidence="1" key="1">
    <citation type="submission" date="2022-10" db="EMBL/GenBank/DDBJ databases">
        <title>The complete genomes of actinobacterial strains from the NBC collection.</title>
        <authorList>
            <person name="Joergensen T.S."/>
            <person name="Alvarez Arevalo M."/>
            <person name="Sterndorff E.B."/>
            <person name="Faurdal D."/>
            <person name="Vuksanovic O."/>
            <person name="Mourched A.-S."/>
            <person name="Charusanti P."/>
            <person name="Shaw S."/>
            <person name="Blin K."/>
            <person name="Weber T."/>
        </authorList>
    </citation>
    <scope>NUCLEOTIDE SEQUENCE</scope>
    <source>
        <strain evidence="1">NBC_00668</strain>
    </source>
</reference>
<evidence type="ECO:0000313" key="1">
    <source>
        <dbReference type="EMBL" id="WUT86068.1"/>
    </source>
</evidence>
<organism evidence="1 2">
    <name type="scientific">Streptomyces melanogenes</name>
    <dbReference type="NCBI Taxonomy" id="67326"/>
    <lineage>
        <taxon>Bacteria</taxon>
        <taxon>Bacillati</taxon>
        <taxon>Actinomycetota</taxon>
        <taxon>Actinomycetes</taxon>
        <taxon>Kitasatosporales</taxon>
        <taxon>Streptomycetaceae</taxon>
        <taxon>Streptomyces</taxon>
    </lineage>
</organism>
<accession>A0ABZ1XRA6</accession>
<name>A0ABZ1XRA6_9ACTN</name>
<proteinExistence type="predicted"/>
<evidence type="ECO:0000313" key="2">
    <source>
        <dbReference type="Proteomes" id="UP001432060"/>
    </source>
</evidence>
<keyword evidence="2" id="KW-1185">Reference proteome</keyword>
<dbReference type="RefSeq" id="WP_329402349.1">
    <property type="nucleotide sequence ID" value="NZ_CP109019.1"/>
</dbReference>
<sequence length="52" mass="6066">MQGEATVTGTITGTVAVTDRFEREMQRRREEGHRPLSLGRLWALRPWKGRDR</sequence>
<dbReference type="EMBL" id="CP109019">
    <property type="protein sequence ID" value="WUT86068.1"/>
    <property type="molecule type" value="Genomic_DNA"/>
</dbReference>
<gene>
    <name evidence="1" type="ORF">OG515_29660</name>
</gene>